<accession>A0A1B8SI57</accession>
<gene>
    <name evidence="2" type="ORF">ACT18_07805</name>
</gene>
<dbReference type="AlphaFoldDB" id="A0A1B8SI57"/>
<dbReference type="EMBL" id="LFOE01000007">
    <property type="protein sequence ID" value="OBY32384.1"/>
    <property type="molecule type" value="Genomic_DNA"/>
</dbReference>
<feature type="domain" description="Amine oxidase" evidence="1">
    <location>
        <begin position="14"/>
        <end position="439"/>
    </location>
</feature>
<evidence type="ECO:0000313" key="3">
    <source>
        <dbReference type="Proteomes" id="UP000092668"/>
    </source>
</evidence>
<dbReference type="GO" id="GO:0016491">
    <property type="term" value="F:oxidoreductase activity"/>
    <property type="evidence" value="ECO:0007669"/>
    <property type="project" value="InterPro"/>
</dbReference>
<evidence type="ECO:0000313" key="2">
    <source>
        <dbReference type="EMBL" id="OBY32384.1"/>
    </source>
</evidence>
<dbReference type="InterPro" id="IPR036188">
    <property type="entry name" value="FAD/NAD-bd_sf"/>
</dbReference>
<dbReference type="RefSeq" id="WP_065287729.1">
    <property type="nucleotide sequence ID" value="NZ_LFOE01000007.1"/>
</dbReference>
<sequence>MTPQHEVVVIGAGLAGLGAAERLRASGINCLVLEAAERPGGRVHTETWNDARIELGGMFLVPAYTKLLALAEDLGLGDEISCANEGLALAIRKTNRWRYLDMARPFSALQSRLISPWALLRAAAGATGYLRYFTPEDDWTDLRTALPADKRLLGKALGRGIRDAAALLELDTGCSIEEVSTTFAVIAMRLAARAIRQRERSMDVIHVKSGVGTITDALARRHNVRYQFTADSVTQSADGTIVSGTDAAGKRHEIQASQVIIATTADVAAKIWISAPPAVENFLRNVRYTQIEGAYFFLDSPFDVRTPAGALVTQSIIASSDRSPDGIWGAIYQTRYAAHGGLVAVGRGTISGDTDEVLTQRLQTELERLHPELTGHILDAYVFRRPHYVPIFEPGHLHRLAAASSASPDGPIVLAGDYLRFCILEGALSSGYGAADTVLRHRTKGS</sequence>
<dbReference type="Gene3D" id="3.50.50.60">
    <property type="entry name" value="FAD/NAD(P)-binding domain"/>
    <property type="match status" value="1"/>
</dbReference>
<protein>
    <recommendedName>
        <fullName evidence="1">Amine oxidase domain-containing protein</fullName>
    </recommendedName>
</protein>
<keyword evidence="3" id="KW-1185">Reference proteome</keyword>
<dbReference type="InterPro" id="IPR002937">
    <property type="entry name" value="Amino_oxidase"/>
</dbReference>
<comment type="caution">
    <text evidence="2">The sequence shown here is derived from an EMBL/GenBank/DDBJ whole genome shotgun (WGS) entry which is preliminary data.</text>
</comment>
<dbReference type="SUPFAM" id="SSF51905">
    <property type="entry name" value="FAD/NAD(P)-binding domain"/>
    <property type="match status" value="1"/>
</dbReference>
<name>A0A1B8SI57_9MYCO</name>
<dbReference type="PANTHER" id="PTHR42923:SF46">
    <property type="entry name" value="AMINE OXIDASE"/>
    <property type="match status" value="1"/>
</dbReference>
<evidence type="ECO:0000259" key="1">
    <source>
        <dbReference type="Pfam" id="PF01593"/>
    </source>
</evidence>
<dbReference type="InterPro" id="IPR050464">
    <property type="entry name" value="Zeta_carotene_desat/Oxidored"/>
</dbReference>
<organism evidence="2 3">
    <name type="scientific">Mycolicibacter kumamotonensis</name>
    <dbReference type="NCBI Taxonomy" id="354243"/>
    <lineage>
        <taxon>Bacteria</taxon>
        <taxon>Bacillati</taxon>
        <taxon>Actinomycetota</taxon>
        <taxon>Actinomycetes</taxon>
        <taxon>Mycobacteriales</taxon>
        <taxon>Mycobacteriaceae</taxon>
        <taxon>Mycolicibacter</taxon>
    </lineage>
</organism>
<dbReference type="PANTHER" id="PTHR42923">
    <property type="entry name" value="PROTOPORPHYRINOGEN OXIDASE"/>
    <property type="match status" value="1"/>
</dbReference>
<proteinExistence type="predicted"/>
<reference evidence="2 3" key="1">
    <citation type="submission" date="2015-06" db="EMBL/GenBank/DDBJ databases">
        <title>Genome sequence of Mycobacterium kumamotonense strain Roo.</title>
        <authorList>
            <person name="Greninger A.L."/>
            <person name="Cunningham G."/>
            <person name="Miller S."/>
        </authorList>
    </citation>
    <scope>NUCLEOTIDE SEQUENCE [LARGE SCALE GENOMIC DNA]</scope>
    <source>
        <strain evidence="2 3">Roo</strain>
    </source>
</reference>
<dbReference type="Proteomes" id="UP000092668">
    <property type="component" value="Unassembled WGS sequence"/>
</dbReference>
<dbReference type="Pfam" id="PF01593">
    <property type="entry name" value="Amino_oxidase"/>
    <property type="match status" value="1"/>
</dbReference>
<dbReference type="OrthoDB" id="337830at2"/>